<dbReference type="Proteomes" id="UP001634393">
    <property type="component" value="Unassembled WGS sequence"/>
</dbReference>
<dbReference type="AlphaFoldDB" id="A0ABD3UIR8"/>
<reference evidence="5 6" key="1">
    <citation type="submission" date="2024-12" db="EMBL/GenBank/DDBJ databases">
        <title>The unique morphological basis and parallel evolutionary history of personate flowers in Penstemon.</title>
        <authorList>
            <person name="Depatie T.H."/>
            <person name="Wessinger C.A."/>
        </authorList>
    </citation>
    <scope>NUCLEOTIDE SEQUENCE [LARGE SCALE GENOMIC DNA]</scope>
    <source>
        <strain evidence="5">WTNN_2</strain>
        <tissue evidence="5">Leaf</tissue>
    </source>
</reference>
<feature type="domain" description="MULE transposase" evidence="3">
    <location>
        <begin position="464"/>
        <end position="558"/>
    </location>
</feature>
<dbReference type="PANTHER" id="PTHR31973">
    <property type="entry name" value="POLYPROTEIN, PUTATIVE-RELATED"/>
    <property type="match status" value="1"/>
</dbReference>
<keyword evidence="6" id="KW-1185">Reference proteome</keyword>
<gene>
    <name evidence="5" type="ORF">ACJIZ3_011296</name>
</gene>
<comment type="caution">
    <text evidence="5">The sequence shown here is derived from an EMBL/GenBank/DDBJ whole genome shotgun (WGS) entry which is preliminary data.</text>
</comment>
<feature type="region of interest" description="Disordered" evidence="1">
    <location>
        <begin position="212"/>
        <end position="251"/>
    </location>
</feature>
<feature type="compositionally biased region" description="Basic and acidic residues" evidence="1">
    <location>
        <begin position="240"/>
        <end position="250"/>
    </location>
</feature>
<proteinExistence type="predicted"/>
<dbReference type="InterPro" id="IPR018289">
    <property type="entry name" value="MULE_transposase_dom"/>
</dbReference>
<feature type="domain" description="Transposase MuDR plant" evidence="2">
    <location>
        <begin position="268"/>
        <end position="332"/>
    </location>
</feature>
<evidence type="ECO:0000259" key="4">
    <source>
        <dbReference type="Pfam" id="PF26130"/>
    </source>
</evidence>
<evidence type="ECO:0000313" key="5">
    <source>
        <dbReference type="EMBL" id="KAL3849414.1"/>
    </source>
</evidence>
<evidence type="ECO:0000256" key="1">
    <source>
        <dbReference type="SAM" id="MobiDB-lite"/>
    </source>
</evidence>
<sequence length="590" mass="67801">MHHSGRFLNLGSRCYLSGGVSYFDYCTEDEMSMIEINEMAKQINLKNVIGFYYSKRGINDCNDLVLMQHDSDAMNLVNFVDQTRVIAVYVEHKDLDAISSQYVETSIEGSMDNLPNIDEPLGYVGDIDDISEHSNEELGYPTDMNPTQDFDMHAILKDPLDVVDSLMDTNDSGGSDGQSVGDDSHHSDFLVDSEFESDDDRLFDDNVDSDVEWGGLSKSSEQNKEQDRRRCTRKFQSELPPEKNNSKDQFIHNGYPVFNPKLDMDDPKFQVGLCFPNTDSFRLAVIQHSILHGRDIKFPKNDKDRVQVKCKHKSCPWKIFASQIQGEATLQIKTLHAVHECTRKEKVTSANSRWLAKKYEDKIRTDPNWPVDSMMIVMQKDCKLLFSKKQMYRAKYKVKEMSTGSSAEQYGLLWRYAAEIVKTNPGTTIRIKTKPVDDELRFKRIYICWASLKHGFLDGCRPIIFLDGCHLKTSYGGILLSAVGIDANNGIYPFAYAVVEKEKEESWLWFIELFKKDLNIINCGKWTIMSDKQKGLINAVELLMPNCEHRFCVMHLYYNFKIAHKGLALKDILWKAARASRIVDFERVMR</sequence>
<organism evidence="5 6">
    <name type="scientific">Penstemon smallii</name>
    <dbReference type="NCBI Taxonomy" id="265156"/>
    <lineage>
        <taxon>Eukaryota</taxon>
        <taxon>Viridiplantae</taxon>
        <taxon>Streptophyta</taxon>
        <taxon>Embryophyta</taxon>
        <taxon>Tracheophyta</taxon>
        <taxon>Spermatophyta</taxon>
        <taxon>Magnoliopsida</taxon>
        <taxon>eudicotyledons</taxon>
        <taxon>Gunneridae</taxon>
        <taxon>Pentapetalae</taxon>
        <taxon>asterids</taxon>
        <taxon>lamiids</taxon>
        <taxon>Lamiales</taxon>
        <taxon>Plantaginaceae</taxon>
        <taxon>Cheloneae</taxon>
        <taxon>Penstemon</taxon>
    </lineage>
</organism>
<dbReference type="PANTHER" id="PTHR31973:SF187">
    <property type="entry name" value="MUTATOR TRANSPOSASE MUDRA PROTEIN"/>
    <property type="match status" value="1"/>
</dbReference>
<dbReference type="EMBL" id="JBJXBP010000001">
    <property type="protein sequence ID" value="KAL3849414.1"/>
    <property type="molecule type" value="Genomic_DNA"/>
</dbReference>
<evidence type="ECO:0008006" key="7">
    <source>
        <dbReference type="Google" id="ProtNLM"/>
    </source>
</evidence>
<evidence type="ECO:0000259" key="3">
    <source>
        <dbReference type="Pfam" id="PF10551"/>
    </source>
</evidence>
<dbReference type="Pfam" id="PF26130">
    <property type="entry name" value="PB1-like"/>
    <property type="match status" value="1"/>
</dbReference>
<feature type="domain" description="PB1-like" evidence="4">
    <location>
        <begin position="1"/>
        <end position="92"/>
    </location>
</feature>
<dbReference type="Pfam" id="PF03108">
    <property type="entry name" value="DBD_Tnp_Mut"/>
    <property type="match status" value="1"/>
</dbReference>
<dbReference type="Pfam" id="PF10551">
    <property type="entry name" value="MULE"/>
    <property type="match status" value="1"/>
</dbReference>
<evidence type="ECO:0000259" key="2">
    <source>
        <dbReference type="Pfam" id="PF03108"/>
    </source>
</evidence>
<feature type="compositionally biased region" description="Low complexity" evidence="1">
    <location>
        <begin position="171"/>
        <end position="181"/>
    </location>
</feature>
<protein>
    <recommendedName>
        <fullName evidence="7">Transposase</fullName>
    </recommendedName>
</protein>
<name>A0ABD3UIR8_9LAMI</name>
<feature type="region of interest" description="Disordered" evidence="1">
    <location>
        <begin position="164"/>
        <end position="187"/>
    </location>
</feature>
<dbReference type="InterPro" id="IPR058594">
    <property type="entry name" value="PB1-like_dom_pln"/>
</dbReference>
<accession>A0ABD3UIR8</accession>
<dbReference type="InterPro" id="IPR004332">
    <property type="entry name" value="Transposase_MuDR"/>
</dbReference>
<evidence type="ECO:0000313" key="6">
    <source>
        <dbReference type="Proteomes" id="UP001634393"/>
    </source>
</evidence>